<feature type="domain" description="TonB-dependent receptor plug" evidence="16">
    <location>
        <begin position="66"/>
        <end position="156"/>
    </location>
</feature>
<feature type="signal peptide" evidence="14">
    <location>
        <begin position="1"/>
        <end position="26"/>
    </location>
</feature>
<keyword evidence="9 17" id="KW-0675">Receptor</keyword>
<dbReference type="InterPro" id="IPR000531">
    <property type="entry name" value="Beta-barrel_TonB"/>
</dbReference>
<dbReference type="Gene3D" id="2.40.170.20">
    <property type="entry name" value="TonB-dependent receptor, beta-barrel domain"/>
    <property type="match status" value="1"/>
</dbReference>
<evidence type="ECO:0000256" key="5">
    <source>
        <dbReference type="ARBA" id="ARBA00022692"/>
    </source>
</evidence>
<dbReference type="EMBL" id="CP022187">
    <property type="protein sequence ID" value="AWI74868.1"/>
    <property type="molecule type" value="Genomic_DNA"/>
</dbReference>
<dbReference type="InterPro" id="IPR010917">
    <property type="entry name" value="TonB_rcpt_CS"/>
</dbReference>
<keyword evidence="5 11" id="KW-0812">Transmembrane</keyword>
<dbReference type="RefSeq" id="WP_108948576.1">
    <property type="nucleotide sequence ID" value="NZ_CP022187.1"/>
</dbReference>
<evidence type="ECO:0000256" key="3">
    <source>
        <dbReference type="ARBA" id="ARBA00022448"/>
    </source>
</evidence>
<protein>
    <submittedName>
        <fullName evidence="17">TonB-dependent receptor</fullName>
    </submittedName>
</protein>
<keyword evidence="7 13" id="KW-0798">TonB box</keyword>
<dbReference type="Proteomes" id="UP000244930">
    <property type="component" value="Chromosome"/>
</dbReference>
<comment type="similarity">
    <text evidence="2 11 13">Belongs to the TonB-dependent receptor family.</text>
</comment>
<dbReference type="Pfam" id="PF00593">
    <property type="entry name" value="TonB_dep_Rec_b-barrel"/>
    <property type="match status" value="1"/>
</dbReference>
<evidence type="ECO:0000256" key="6">
    <source>
        <dbReference type="ARBA" id="ARBA00022729"/>
    </source>
</evidence>
<feature type="chain" id="PRO_5015890402" evidence="14">
    <location>
        <begin position="27"/>
        <end position="764"/>
    </location>
</feature>
<evidence type="ECO:0000256" key="14">
    <source>
        <dbReference type="SAM" id="SignalP"/>
    </source>
</evidence>
<feature type="short sequence motif" description="TonB C-terminal box" evidence="12">
    <location>
        <begin position="747"/>
        <end position="764"/>
    </location>
</feature>
<organism evidence="17 18">
    <name type="scientific">Parazoarcus communis</name>
    <dbReference type="NCBI Taxonomy" id="41977"/>
    <lineage>
        <taxon>Bacteria</taxon>
        <taxon>Pseudomonadati</taxon>
        <taxon>Pseudomonadota</taxon>
        <taxon>Betaproteobacteria</taxon>
        <taxon>Rhodocyclales</taxon>
        <taxon>Zoogloeaceae</taxon>
        <taxon>Parazoarcus</taxon>
    </lineage>
</organism>
<evidence type="ECO:0000259" key="15">
    <source>
        <dbReference type="Pfam" id="PF00593"/>
    </source>
</evidence>
<keyword evidence="4 11" id="KW-1134">Transmembrane beta strand</keyword>
<dbReference type="PANTHER" id="PTHR30069:SF49">
    <property type="entry name" value="OUTER MEMBRANE PROTEIN C"/>
    <property type="match status" value="1"/>
</dbReference>
<name>A0A2U8GMZ1_9RHOO</name>
<evidence type="ECO:0000256" key="11">
    <source>
        <dbReference type="PROSITE-ProRule" id="PRU01360"/>
    </source>
</evidence>
<keyword evidence="8 11" id="KW-0472">Membrane</keyword>
<evidence type="ECO:0000256" key="12">
    <source>
        <dbReference type="PROSITE-ProRule" id="PRU10144"/>
    </source>
</evidence>
<dbReference type="PROSITE" id="PS52016">
    <property type="entry name" value="TONB_DEPENDENT_REC_3"/>
    <property type="match status" value="1"/>
</dbReference>
<dbReference type="GO" id="GO:0044718">
    <property type="term" value="P:siderophore transmembrane transport"/>
    <property type="evidence" value="ECO:0007669"/>
    <property type="project" value="TreeGrafter"/>
</dbReference>
<dbReference type="InterPro" id="IPR036942">
    <property type="entry name" value="Beta-barrel_TonB_sf"/>
</dbReference>
<gene>
    <name evidence="17" type="ORF">CEW83_06245</name>
</gene>
<keyword evidence="6 14" id="KW-0732">Signal</keyword>
<evidence type="ECO:0000313" key="18">
    <source>
        <dbReference type="Proteomes" id="UP000244930"/>
    </source>
</evidence>
<dbReference type="KEGG" id="acom:CEW83_06245"/>
<dbReference type="GO" id="GO:0015344">
    <property type="term" value="F:siderophore uptake transmembrane transporter activity"/>
    <property type="evidence" value="ECO:0007669"/>
    <property type="project" value="TreeGrafter"/>
</dbReference>
<keyword evidence="3 11" id="KW-0813">Transport</keyword>
<evidence type="ECO:0000313" key="17">
    <source>
        <dbReference type="EMBL" id="AWI74868.1"/>
    </source>
</evidence>
<evidence type="ECO:0000256" key="2">
    <source>
        <dbReference type="ARBA" id="ARBA00009810"/>
    </source>
</evidence>
<evidence type="ECO:0000256" key="1">
    <source>
        <dbReference type="ARBA" id="ARBA00004571"/>
    </source>
</evidence>
<accession>A0A2U8GMZ1</accession>
<feature type="domain" description="TonB-dependent receptor-like beta-barrel" evidence="15">
    <location>
        <begin position="271"/>
        <end position="718"/>
    </location>
</feature>
<comment type="subcellular location">
    <subcellularLocation>
        <location evidence="1 11">Cell outer membrane</location>
        <topology evidence="1 11">Multi-pass membrane protein</topology>
    </subcellularLocation>
</comment>
<evidence type="ECO:0000256" key="9">
    <source>
        <dbReference type="ARBA" id="ARBA00023170"/>
    </source>
</evidence>
<dbReference type="Pfam" id="PF07715">
    <property type="entry name" value="Plug"/>
    <property type="match status" value="1"/>
</dbReference>
<keyword evidence="10 11" id="KW-0998">Cell outer membrane</keyword>
<dbReference type="AlphaFoldDB" id="A0A2U8GMZ1"/>
<proteinExistence type="inferred from homology"/>
<evidence type="ECO:0000259" key="16">
    <source>
        <dbReference type="Pfam" id="PF07715"/>
    </source>
</evidence>
<dbReference type="InterPro" id="IPR039426">
    <property type="entry name" value="TonB-dep_rcpt-like"/>
</dbReference>
<dbReference type="GO" id="GO:0009279">
    <property type="term" value="C:cell outer membrane"/>
    <property type="evidence" value="ECO:0007669"/>
    <property type="project" value="UniProtKB-SubCell"/>
</dbReference>
<sequence>MNVIDVKPTRLTLALAMAFCAPAALAQVVAGSETASKLDEIVVSAPGFAPLPQTRGQMNQTDVAGKRTGTSDTASLLKDVEGVSLYGAGGVSSLPAIRGLADDRLRIKVDGMDLISACGNHMNPPLSYIDPSNVSSVQVFAGITPVSLGGDSIGGTILVDSPDPEFARPGEGNLLKGEIGAFYRSNGDATGANLSASFANESLSVSYRGSTAKADNYEAGGDFKAAGLAAAGRGWLDGDEVGSSAYETSNQSLAMGYRHENHLVELKLGVQDIPEQGWPNQRMDMTGNHSEQVNLSYKGTFDWGALEARAYNETTRHEMQFGDDKLYWYGPNNVPNSDGIAGPILPGMNGRAAGMPMDTKGNNTGVSLKGDLVLSERDILRVGGDVQQYRLDDWWEASGKGMSPNTFWNIRNGERDRFAVFAEWEAAWTPQWLTQFGLRHETVSMDADTVQGYSPTFSATDEAAFNAADRSKTDQNLDVAALARYAPSSTQSYEFGYAQKTRSPNLYERYAWSTNGMAMRMINMAGDGNGYVGNLDLKPEVAHTVSATADWHDANRATWGLKVTPYFTYVDNYIDAERCSSGGASCTAANLTRTDGFVYLRFVNESARLYGVDVAGHMLLGTTQAMGVFAGKGSLSYVRGKNPTTGDNLYNMMPLNARLALEQKLGNWTNTVELELVADKDKVSATRNEVETAGYGLLHLRSSYEWKQLRFDVGVENVFDRFYNHPLGGAYLGQGKTMSGTDVAWGTLVPGVGRSIYAGVTVTF</sequence>
<evidence type="ECO:0000256" key="7">
    <source>
        <dbReference type="ARBA" id="ARBA00023077"/>
    </source>
</evidence>
<dbReference type="SUPFAM" id="SSF56935">
    <property type="entry name" value="Porins"/>
    <property type="match status" value="1"/>
</dbReference>
<dbReference type="InterPro" id="IPR012910">
    <property type="entry name" value="Plug_dom"/>
</dbReference>
<dbReference type="PANTHER" id="PTHR30069">
    <property type="entry name" value="TONB-DEPENDENT OUTER MEMBRANE RECEPTOR"/>
    <property type="match status" value="1"/>
</dbReference>
<dbReference type="Gene3D" id="2.170.130.10">
    <property type="entry name" value="TonB-dependent receptor, plug domain"/>
    <property type="match status" value="1"/>
</dbReference>
<evidence type="ECO:0000256" key="4">
    <source>
        <dbReference type="ARBA" id="ARBA00022452"/>
    </source>
</evidence>
<evidence type="ECO:0000256" key="10">
    <source>
        <dbReference type="ARBA" id="ARBA00023237"/>
    </source>
</evidence>
<reference evidence="17 18" key="1">
    <citation type="submission" date="2017-06" db="EMBL/GenBank/DDBJ databases">
        <title>Azoarcus.</title>
        <authorList>
            <person name="Woo J.-H."/>
            <person name="Kim H.-S."/>
        </authorList>
    </citation>
    <scope>NUCLEOTIDE SEQUENCE [LARGE SCALE GENOMIC DNA]</scope>
    <source>
        <strain evidence="17 18">TSPY31</strain>
    </source>
</reference>
<evidence type="ECO:0000256" key="8">
    <source>
        <dbReference type="ARBA" id="ARBA00023136"/>
    </source>
</evidence>
<dbReference type="InterPro" id="IPR037066">
    <property type="entry name" value="Plug_dom_sf"/>
</dbReference>
<dbReference type="PROSITE" id="PS01156">
    <property type="entry name" value="TONB_DEPENDENT_REC_2"/>
    <property type="match status" value="1"/>
</dbReference>
<evidence type="ECO:0000256" key="13">
    <source>
        <dbReference type="RuleBase" id="RU003357"/>
    </source>
</evidence>
<keyword evidence="18" id="KW-1185">Reference proteome</keyword>